<dbReference type="HOGENOM" id="CLU_889207_0_0_1"/>
<dbReference type="SUPFAM" id="SSF51735">
    <property type="entry name" value="NAD(P)-binding Rossmann-fold domains"/>
    <property type="match status" value="1"/>
</dbReference>
<proteinExistence type="predicted"/>
<dbReference type="InterPro" id="IPR036291">
    <property type="entry name" value="NAD(P)-bd_dom_sf"/>
</dbReference>
<dbReference type="GO" id="GO:0016491">
    <property type="term" value="F:oxidoreductase activity"/>
    <property type="evidence" value="ECO:0007669"/>
    <property type="project" value="UniProtKB-KW"/>
</dbReference>
<dbReference type="Gene3D" id="3.40.50.720">
    <property type="entry name" value="NAD(P)-binding Rossmann-like Domain"/>
    <property type="match status" value="1"/>
</dbReference>
<dbReference type="PANTHER" id="PTHR43157">
    <property type="entry name" value="PHOSPHATIDYLINOSITOL-GLYCAN BIOSYNTHESIS CLASS F PROTEIN-RELATED"/>
    <property type="match status" value="1"/>
</dbReference>
<dbReference type="EMBL" id="JH817762">
    <property type="protein sequence ID" value="EKC38041.1"/>
    <property type="molecule type" value="Genomic_DNA"/>
</dbReference>
<gene>
    <name evidence="2" type="ORF">CGI_10007776</name>
</gene>
<protein>
    <submittedName>
        <fullName evidence="2">Retinol dehydrogenase 12</fullName>
    </submittedName>
</protein>
<dbReference type="InterPro" id="IPR026103">
    <property type="entry name" value="HARBI1_animal"/>
</dbReference>
<sequence>MAVAYYNYIRRRNPNLHRERIFRDIDNPLDYLDDTDIICKYRLPRHNIIDLCGRFNRDLRRPTLRSRPLPVSLQMMVALRFYATGSFQAILGVVHIISRPSVSRIINNFTDCLVRLSPEYVKMPTQNDSVQIMQGFSNIAGFLNVIGAIDETHIRIKSPIGSRGRVVNVGSSASVIGKVDCDNLRAEKEFSQLHYHSSKTANLLFTKELARREPGDVLVCYVHPGVVRTDAFRNMPLLFKILAYTVFRVLTKSPEEGAQPVLFCALDYSVQTGGYYMDCARYDHTMWVPKCAYDTGLAKKLWETTERILSECG</sequence>
<reference evidence="2" key="1">
    <citation type="journal article" date="2012" name="Nature">
        <title>The oyster genome reveals stress adaptation and complexity of shell formation.</title>
        <authorList>
            <person name="Zhang G."/>
            <person name="Fang X."/>
            <person name="Guo X."/>
            <person name="Li L."/>
            <person name="Luo R."/>
            <person name="Xu F."/>
            <person name="Yang P."/>
            <person name="Zhang L."/>
            <person name="Wang X."/>
            <person name="Qi H."/>
            <person name="Xiong Z."/>
            <person name="Que H."/>
            <person name="Xie Y."/>
            <person name="Holland P.W."/>
            <person name="Paps J."/>
            <person name="Zhu Y."/>
            <person name="Wu F."/>
            <person name="Chen Y."/>
            <person name="Wang J."/>
            <person name="Peng C."/>
            <person name="Meng J."/>
            <person name="Yang L."/>
            <person name="Liu J."/>
            <person name="Wen B."/>
            <person name="Zhang N."/>
            <person name="Huang Z."/>
            <person name="Zhu Q."/>
            <person name="Feng Y."/>
            <person name="Mount A."/>
            <person name="Hedgecock D."/>
            <person name="Xu Z."/>
            <person name="Liu Y."/>
            <person name="Domazet-Loso T."/>
            <person name="Du Y."/>
            <person name="Sun X."/>
            <person name="Zhang S."/>
            <person name="Liu B."/>
            <person name="Cheng P."/>
            <person name="Jiang X."/>
            <person name="Li J."/>
            <person name="Fan D."/>
            <person name="Wang W."/>
            <person name="Fu W."/>
            <person name="Wang T."/>
            <person name="Wang B."/>
            <person name="Zhang J."/>
            <person name="Peng Z."/>
            <person name="Li Y."/>
            <person name="Li N."/>
            <person name="Wang J."/>
            <person name="Chen M."/>
            <person name="He Y."/>
            <person name="Tan F."/>
            <person name="Song X."/>
            <person name="Zheng Q."/>
            <person name="Huang R."/>
            <person name="Yang H."/>
            <person name="Du X."/>
            <person name="Chen L."/>
            <person name="Yang M."/>
            <person name="Gaffney P.M."/>
            <person name="Wang S."/>
            <person name="Luo L."/>
            <person name="She Z."/>
            <person name="Ming Y."/>
            <person name="Huang W."/>
            <person name="Zhang S."/>
            <person name="Huang B."/>
            <person name="Zhang Y."/>
            <person name="Qu T."/>
            <person name="Ni P."/>
            <person name="Miao G."/>
            <person name="Wang J."/>
            <person name="Wang Q."/>
            <person name="Steinberg C.E."/>
            <person name="Wang H."/>
            <person name="Li N."/>
            <person name="Qian L."/>
            <person name="Zhang G."/>
            <person name="Li Y."/>
            <person name="Yang H."/>
            <person name="Liu X."/>
            <person name="Wang J."/>
            <person name="Yin Y."/>
            <person name="Wang J."/>
        </authorList>
    </citation>
    <scope>NUCLEOTIDE SEQUENCE [LARGE SCALE GENOMIC DNA]</scope>
    <source>
        <strain evidence="2">05x7-T-G4-1.051#20</strain>
    </source>
</reference>
<dbReference type="AlphaFoldDB" id="K1RTX4"/>
<dbReference type="InParanoid" id="K1RTX4"/>
<dbReference type="PRINTS" id="PR02086">
    <property type="entry name" value="PUTNUCHARBI1"/>
</dbReference>
<evidence type="ECO:0000256" key="1">
    <source>
        <dbReference type="ARBA" id="ARBA00023002"/>
    </source>
</evidence>
<accession>K1RTX4</accession>
<organism evidence="2">
    <name type="scientific">Magallana gigas</name>
    <name type="common">Pacific oyster</name>
    <name type="synonym">Crassostrea gigas</name>
    <dbReference type="NCBI Taxonomy" id="29159"/>
    <lineage>
        <taxon>Eukaryota</taxon>
        <taxon>Metazoa</taxon>
        <taxon>Spiralia</taxon>
        <taxon>Lophotrochozoa</taxon>
        <taxon>Mollusca</taxon>
        <taxon>Bivalvia</taxon>
        <taxon>Autobranchia</taxon>
        <taxon>Pteriomorphia</taxon>
        <taxon>Ostreida</taxon>
        <taxon>Ostreoidea</taxon>
        <taxon>Ostreidae</taxon>
        <taxon>Magallana</taxon>
    </lineage>
</organism>
<dbReference type="PANTHER" id="PTHR43157:SF31">
    <property type="entry name" value="PHOSPHATIDYLINOSITOL-GLYCAN BIOSYNTHESIS CLASS F PROTEIN"/>
    <property type="match status" value="1"/>
</dbReference>
<evidence type="ECO:0000313" key="2">
    <source>
        <dbReference type="EMBL" id="EKC38041.1"/>
    </source>
</evidence>
<keyword evidence="1" id="KW-0560">Oxidoreductase</keyword>
<name>K1RTX4_MAGGI</name>